<comment type="caution">
    <text evidence="8">The sequence shown here is derived from an EMBL/GenBank/DDBJ whole genome shotgun (WGS) entry which is preliminary data.</text>
</comment>
<keyword evidence="4" id="KW-0175">Coiled coil</keyword>
<dbReference type="SUPFAM" id="SSF117892">
    <property type="entry name" value="Band 7/SPFH domain"/>
    <property type="match status" value="1"/>
</dbReference>
<evidence type="ECO:0000256" key="6">
    <source>
        <dbReference type="SAM" id="Phobius"/>
    </source>
</evidence>
<keyword evidence="6" id="KW-1133">Transmembrane helix</keyword>
<dbReference type="Pfam" id="PF15975">
    <property type="entry name" value="Flot"/>
    <property type="match status" value="1"/>
</dbReference>
<protein>
    <submittedName>
        <fullName evidence="8">Flotillin</fullName>
    </submittedName>
</protein>
<evidence type="ECO:0000259" key="7">
    <source>
        <dbReference type="SMART" id="SM00244"/>
    </source>
</evidence>
<evidence type="ECO:0000313" key="9">
    <source>
        <dbReference type="Proteomes" id="UP000195152"/>
    </source>
</evidence>
<evidence type="ECO:0000256" key="2">
    <source>
        <dbReference type="ARBA" id="ARBA00007161"/>
    </source>
</evidence>
<comment type="subcellular location">
    <subcellularLocation>
        <location evidence="1">Membrane</location>
    </subcellularLocation>
</comment>
<evidence type="ECO:0000256" key="5">
    <source>
        <dbReference type="SAM" id="MobiDB-lite"/>
    </source>
</evidence>
<dbReference type="InterPro" id="IPR036013">
    <property type="entry name" value="Band_7/SPFH_dom_sf"/>
</dbReference>
<dbReference type="PANTHER" id="PTHR13806:SF46">
    <property type="entry name" value="FLOTILLIN-1-RELATED"/>
    <property type="match status" value="1"/>
</dbReference>
<dbReference type="Pfam" id="PF01145">
    <property type="entry name" value="Band_7"/>
    <property type="match status" value="1"/>
</dbReference>
<dbReference type="Proteomes" id="UP000195152">
    <property type="component" value="Unassembled WGS sequence"/>
</dbReference>
<accession>A0A242W0X2</accession>
<dbReference type="SMART" id="SM00244">
    <property type="entry name" value="PHB"/>
    <property type="match status" value="1"/>
</dbReference>
<dbReference type="InterPro" id="IPR031905">
    <property type="entry name" value="Flotillin_C"/>
</dbReference>
<dbReference type="PANTHER" id="PTHR13806">
    <property type="entry name" value="FLOTILLIN-RELATED"/>
    <property type="match status" value="1"/>
</dbReference>
<gene>
    <name evidence="8" type="ORF">BK699_29030</name>
</gene>
<dbReference type="EMBL" id="NFCF01000109">
    <property type="protein sequence ID" value="OTW44732.1"/>
    <property type="molecule type" value="Genomic_DNA"/>
</dbReference>
<dbReference type="InterPro" id="IPR001107">
    <property type="entry name" value="Band_7"/>
</dbReference>
<dbReference type="AlphaFoldDB" id="A0A242W0X2"/>
<feature type="compositionally biased region" description="Basic and acidic residues" evidence="5">
    <location>
        <begin position="513"/>
        <end position="528"/>
    </location>
</feature>
<evidence type="ECO:0000256" key="3">
    <source>
        <dbReference type="ARBA" id="ARBA00023136"/>
    </source>
</evidence>
<organism evidence="8 9">
    <name type="scientific">Bacillus thuringiensis serovar mexicanensis</name>
    <dbReference type="NCBI Taxonomy" id="180868"/>
    <lineage>
        <taxon>Bacteria</taxon>
        <taxon>Bacillati</taxon>
        <taxon>Bacillota</taxon>
        <taxon>Bacilli</taxon>
        <taxon>Bacillales</taxon>
        <taxon>Bacillaceae</taxon>
        <taxon>Bacillus</taxon>
        <taxon>Bacillus cereus group</taxon>
    </lineage>
</organism>
<evidence type="ECO:0000313" key="8">
    <source>
        <dbReference type="EMBL" id="OTW44732.1"/>
    </source>
</evidence>
<keyword evidence="6" id="KW-0812">Transmembrane</keyword>
<name>A0A242W0X2_BACTU</name>
<dbReference type="GO" id="GO:0002020">
    <property type="term" value="F:protease binding"/>
    <property type="evidence" value="ECO:0007669"/>
    <property type="project" value="TreeGrafter"/>
</dbReference>
<dbReference type="RefSeq" id="WP_000155017.1">
    <property type="nucleotide sequence ID" value="NZ_NFCF01000109.1"/>
</dbReference>
<dbReference type="GO" id="GO:0072659">
    <property type="term" value="P:protein localization to plasma membrane"/>
    <property type="evidence" value="ECO:0007669"/>
    <property type="project" value="TreeGrafter"/>
</dbReference>
<feature type="region of interest" description="Disordered" evidence="5">
    <location>
        <begin position="507"/>
        <end position="528"/>
    </location>
</feature>
<feature type="transmembrane region" description="Helical" evidence="6">
    <location>
        <begin position="6"/>
        <end position="23"/>
    </location>
</feature>
<dbReference type="InterPro" id="IPR027705">
    <property type="entry name" value="Flotillin_fam"/>
</dbReference>
<feature type="coiled-coil region" evidence="4">
    <location>
        <begin position="213"/>
        <end position="248"/>
    </location>
</feature>
<dbReference type="Gene3D" id="3.30.479.30">
    <property type="entry name" value="Band 7 domain"/>
    <property type="match status" value="1"/>
</dbReference>
<dbReference type="CDD" id="cd03399">
    <property type="entry name" value="SPFH_flotillin"/>
    <property type="match status" value="1"/>
</dbReference>
<reference evidence="8 9" key="1">
    <citation type="submission" date="2016-10" db="EMBL/GenBank/DDBJ databases">
        <title>Comparative genomics of Bacillus thuringiensis reveals a path to pathogens against multiple invertebrate hosts.</title>
        <authorList>
            <person name="Zheng J."/>
            <person name="Gao Q."/>
            <person name="Liu H."/>
            <person name="Peng D."/>
            <person name="Ruan L."/>
            <person name="Sun M."/>
        </authorList>
    </citation>
    <scope>NUCLEOTIDE SEQUENCE [LARGE SCALE GENOMIC DNA]</scope>
    <source>
        <strain evidence="8">BGSC 4AC1</strain>
    </source>
</reference>
<comment type="similarity">
    <text evidence="2">Belongs to the band 7/mec-2 family. Flotillin subfamily.</text>
</comment>
<sequence>MTIPLIIGGVLLAILILLILVFITKYRTVGPDEALIVTGNWLGGGKNVVTTDDGKKIKIIRGGGTFVVPIMQRAEPLSLLNYKLEVGTRDTYTKQGVPVTVNGVSIIKVGSTIEEVSTAAEQYLGKETEELKVEAKEVLEGHLRAILSSMTVEDAYSNREQFAQKVHEVASTDLKKMGLRIVSFTIKEIMDKNGYLDALGQPQIATVKRDATIANAEREKEARIEKARAEKEAKEAEYQRDAQIAEAEKHKELKVQSYKREQEQARADADLSYELQQAKAQQGVTEEQMRVKIIEREKQIELEEKEIARREKQYDAEVKKKADADRYAVEQSAEAEKVKQIKKADADQYKIEAEARARAEEVRVEGLAKAEIEKAQGQAKAEVQKAQGTAEADVIRLKGLAEAEAKQKIAEAFELYGQAAIMDMVLKMLPSYAKEVASPLSNIDKITVVDTGGGGKNSGAGKVAGYATDLMATMQETLKASSGIDLKELLEGFAGKGAVQQLSSDKPVVSVVEDEKKEVEKDKDKDKE</sequence>
<evidence type="ECO:0000256" key="4">
    <source>
        <dbReference type="SAM" id="Coils"/>
    </source>
</evidence>
<keyword evidence="3 6" id="KW-0472">Membrane</keyword>
<proteinExistence type="inferred from homology"/>
<feature type="domain" description="Band 7" evidence="7">
    <location>
        <begin position="34"/>
        <end position="203"/>
    </location>
</feature>
<dbReference type="GO" id="GO:0005886">
    <property type="term" value="C:plasma membrane"/>
    <property type="evidence" value="ECO:0007669"/>
    <property type="project" value="TreeGrafter"/>
</dbReference>
<evidence type="ECO:0000256" key="1">
    <source>
        <dbReference type="ARBA" id="ARBA00004370"/>
    </source>
</evidence>